<protein>
    <recommendedName>
        <fullName evidence="3">isochorismate synthase</fullName>
        <ecNumber evidence="3">5.4.4.2</ecNumber>
    </recommendedName>
    <alternativeName>
        <fullName evidence="5">Isochorismate mutase</fullName>
    </alternativeName>
</protein>
<comment type="similarity">
    <text evidence="2">Belongs to the isochorismate synthase family.</text>
</comment>
<dbReference type="AlphaFoldDB" id="A0A1C0AH94"/>
<dbReference type="EC" id="5.4.4.2" evidence="3"/>
<dbReference type="Gene3D" id="3.60.120.10">
    <property type="entry name" value="Anthranilate synthase"/>
    <property type="match status" value="1"/>
</dbReference>
<keyword evidence="7" id="KW-1185">Reference proteome</keyword>
<dbReference type="Proteomes" id="UP000093501">
    <property type="component" value="Unassembled WGS sequence"/>
</dbReference>
<dbReference type="GO" id="GO:0009697">
    <property type="term" value="P:salicylic acid biosynthetic process"/>
    <property type="evidence" value="ECO:0007669"/>
    <property type="project" value="TreeGrafter"/>
</dbReference>
<dbReference type="PANTHER" id="PTHR42839">
    <property type="entry name" value="ISOCHORISMATE SYNTHASE ENTC"/>
    <property type="match status" value="1"/>
</dbReference>
<dbReference type="PANTHER" id="PTHR42839:SF2">
    <property type="entry name" value="ISOCHORISMATE SYNTHASE ENTC"/>
    <property type="match status" value="1"/>
</dbReference>
<dbReference type="Pfam" id="PF00425">
    <property type="entry name" value="Chorismate_bind"/>
    <property type="match status" value="1"/>
</dbReference>
<reference evidence="7" key="1">
    <citation type="submission" date="2016-07" db="EMBL/GenBank/DDBJ databases">
        <authorList>
            <person name="Florea S."/>
            <person name="Webb J.S."/>
            <person name="Jaromczyk J."/>
            <person name="Schardl C.L."/>
        </authorList>
    </citation>
    <scope>NUCLEOTIDE SEQUENCE [LARGE SCALE GENOMIC DNA]</scope>
    <source>
        <strain evidence="7">IPBSL-7</strain>
    </source>
</reference>
<name>A0A1C0AH94_9ACTN</name>
<dbReference type="EMBL" id="MBQD01000026">
    <property type="protein sequence ID" value="OCL31395.1"/>
    <property type="molecule type" value="Genomic_DNA"/>
</dbReference>
<evidence type="ECO:0000256" key="2">
    <source>
        <dbReference type="ARBA" id="ARBA00005297"/>
    </source>
</evidence>
<evidence type="ECO:0000256" key="4">
    <source>
        <dbReference type="ARBA" id="ARBA00023235"/>
    </source>
</evidence>
<evidence type="ECO:0000256" key="5">
    <source>
        <dbReference type="ARBA" id="ARBA00041564"/>
    </source>
</evidence>
<comment type="caution">
    <text evidence="6">The sequence shown here is derived from an EMBL/GenBank/DDBJ whole genome shotgun (WGS) entry which is preliminary data.</text>
</comment>
<sequence>MLAKVILDFGSARMRATTVAIPDPGPLERFLPESAPGCAFVRRGDGFVALGEVARFETDTLEAADVWWDEISDHIDHDSEMPGEFGTGPLAVGSFTFDPDRSEDLSVLIVPEVIVGRRGELSWMTRLGPAHRSTALPPVAEPTRRPGGLEVLGGSMGEGVWTDIVAEVVELIRRGEVHKVVLARDLLVRSDAPFDLRHLFGRLLAGYPMTWAYLVDGLVGATPELLLRRQGGLVTSRVLAGTVWKDAEGTDPLAKAAELARSQKDISEHEFAVESVASALAPYCQAMNVPEAPSVLKLPNVMHLATDITGVVCQEAGALTLAAALHPSAAVCGTPSHLALDIISELESLDRGRYAGPVGWVDTQGDGEWAIALRGGQVRATAPSEIQLFAGAGIVADSSPEAELAETAAKFVPMLQALGLD</sequence>
<evidence type="ECO:0000313" key="6">
    <source>
        <dbReference type="EMBL" id="OCL31395.1"/>
    </source>
</evidence>
<evidence type="ECO:0000313" key="7">
    <source>
        <dbReference type="Proteomes" id="UP000093501"/>
    </source>
</evidence>
<dbReference type="NCBIfam" id="TIGR00543">
    <property type="entry name" value="isochor_syn"/>
    <property type="match status" value="1"/>
</dbReference>
<evidence type="ECO:0000256" key="1">
    <source>
        <dbReference type="ARBA" id="ARBA00000799"/>
    </source>
</evidence>
<evidence type="ECO:0000256" key="3">
    <source>
        <dbReference type="ARBA" id="ARBA00012824"/>
    </source>
</evidence>
<dbReference type="GO" id="GO:0008909">
    <property type="term" value="F:isochorismate synthase activity"/>
    <property type="evidence" value="ECO:0007669"/>
    <property type="project" value="UniProtKB-EC"/>
</dbReference>
<proteinExistence type="inferred from homology"/>
<dbReference type="InterPro" id="IPR004561">
    <property type="entry name" value="IsoChor_synthase"/>
</dbReference>
<dbReference type="InterPro" id="IPR015890">
    <property type="entry name" value="Chorismate_C"/>
</dbReference>
<keyword evidence="4" id="KW-0413">Isomerase</keyword>
<gene>
    <name evidence="6" type="ORF">BCR15_09515</name>
</gene>
<comment type="catalytic activity">
    <reaction evidence="1">
        <text>chorismate = isochorismate</text>
        <dbReference type="Rhea" id="RHEA:18985"/>
        <dbReference type="ChEBI" id="CHEBI:29748"/>
        <dbReference type="ChEBI" id="CHEBI:29780"/>
        <dbReference type="EC" id="5.4.4.2"/>
    </reaction>
</comment>
<organism evidence="6 7">
    <name type="scientific">Tessaracoccus lapidicaptus</name>
    <dbReference type="NCBI Taxonomy" id="1427523"/>
    <lineage>
        <taxon>Bacteria</taxon>
        <taxon>Bacillati</taxon>
        <taxon>Actinomycetota</taxon>
        <taxon>Actinomycetes</taxon>
        <taxon>Propionibacteriales</taxon>
        <taxon>Propionibacteriaceae</taxon>
        <taxon>Tessaracoccus</taxon>
    </lineage>
</organism>
<accession>A0A1C0AH94</accession>
<dbReference type="InterPro" id="IPR005801">
    <property type="entry name" value="ADC_synthase"/>
</dbReference>
<dbReference type="SUPFAM" id="SSF56322">
    <property type="entry name" value="ADC synthase"/>
    <property type="match status" value="1"/>
</dbReference>